<keyword evidence="5 8" id="KW-1133">Transmembrane helix</keyword>
<feature type="transmembrane region" description="Helical" evidence="8">
    <location>
        <begin position="72"/>
        <end position="97"/>
    </location>
</feature>
<feature type="transmembrane region" description="Helical" evidence="8">
    <location>
        <begin position="137"/>
        <end position="164"/>
    </location>
</feature>
<dbReference type="Gene3D" id="1.10.1760.20">
    <property type="match status" value="1"/>
</dbReference>
<name>A0ABY9UDT0_STRVL</name>
<dbReference type="PANTHER" id="PTHR34229:SF1">
    <property type="entry name" value="METAL TRANSPORT PROTEIN HI_1621-RELATED"/>
    <property type="match status" value="1"/>
</dbReference>
<proteinExistence type="predicted"/>
<keyword evidence="3" id="KW-1003">Cell membrane</keyword>
<evidence type="ECO:0000256" key="6">
    <source>
        <dbReference type="ARBA" id="ARBA00023136"/>
    </source>
</evidence>
<feature type="transmembrane region" description="Helical" evidence="8">
    <location>
        <begin position="314"/>
        <end position="335"/>
    </location>
</feature>
<keyword evidence="2" id="KW-0813">Transport</keyword>
<feature type="transmembrane region" description="Helical" evidence="8">
    <location>
        <begin position="7"/>
        <end position="28"/>
    </location>
</feature>
<sequence length="372" mass="37216">MHVPDGFIDAPTSAATGVIAAGAIAVSLRGARRELDERTAPLAGLVAAFIFAVQMLNFPVAAGTSGHLLGGALAAILVGPYTGVLCVSVVLLMQGLLFADGGLTALGVNITNMAIVTTVVAYALFRGLAKVLPRTRGSITAASFVAALVSVPAAALAFTLMYAIGGTTDVSIGKVATAMVGVHLLIGIGEAAITALTVGAVLAVRPDLVHAARGRTPKLKLRVNGELVDAPGAEPESAPVAARTSHRGVWAAGLVASLLLAGFVSFYASADPDGLEKVATDHGIDKKAEEHSAADSPLADYGVKDVDDARLSGGLAGVIGVGVTVVAGSAVFWAVRRRRSDDTSPSSTTNPTGTTNTSGTSGTSNATSSTGV</sequence>
<keyword evidence="11" id="KW-1185">Reference proteome</keyword>
<evidence type="ECO:0000256" key="7">
    <source>
        <dbReference type="SAM" id="MobiDB-lite"/>
    </source>
</evidence>
<evidence type="ECO:0000256" key="3">
    <source>
        <dbReference type="ARBA" id="ARBA00022475"/>
    </source>
</evidence>
<evidence type="ECO:0000259" key="9">
    <source>
        <dbReference type="Pfam" id="PF13190"/>
    </source>
</evidence>
<dbReference type="InterPro" id="IPR025937">
    <property type="entry name" value="PDGLE_dom"/>
</dbReference>
<dbReference type="Proteomes" id="UP001249394">
    <property type="component" value="Chromosome"/>
</dbReference>
<organism evidence="10 11">
    <name type="scientific">Streptomyces violaceus</name>
    <name type="common">Streptomyces venezuelae</name>
    <dbReference type="NCBI Taxonomy" id="1936"/>
    <lineage>
        <taxon>Bacteria</taxon>
        <taxon>Bacillati</taxon>
        <taxon>Actinomycetota</taxon>
        <taxon>Actinomycetes</taxon>
        <taxon>Kitasatosporales</taxon>
        <taxon>Streptomycetaceae</taxon>
        <taxon>Streptomyces</taxon>
    </lineage>
</organism>
<dbReference type="Pfam" id="PF01891">
    <property type="entry name" value="CbiM"/>
    <property type="match status" value="1"/>
</dbReference>
<evidence type="ECO:0000256" key="4">
    <source>
        <dbReference type="ARBA" id="ARBA00022692"/>
    </source>
</evidence>
<feature type="transmembrane region" description="Helical" evidence="8">
    <location>
        <begin position="103"/>
        <end position="125"/>
    </location>
</feature>
<keyword evidence="6 8" id="KW-0472">Membrane</keyword>
<comment type="subcellular location">
    <subcellularLocation>
        <location evidence="1">Cell membrane</location>
        <topology evidence="1">Multi-pass membrane protein</topology>
    </subcellularLocation>
</comment>
<reference evidence="10 11" key="1">
    <citation type="submission" date="2023-09" db="EMBL/GenBank/DDBJ databases">
        <title>The genome sequence of Streptomyces anthocyanicus.</title>
        <authorList>
            <person name="Mo P."/>
        </authorList>
    </citation>
    <scope>NUCLEOTIDE SEQUENCE [LARGE SCALE GENOMIC DNA]</scope>
    <source>
        <strain evidence="10 11">JCM 4387</strain>
    </source>
</reference>
<evidence type="ECO:0000313" key="11">
    <source>
        <dbReference type="Proteomes" id="UP001249394"/>
    </source>
</evidence>
<evidence type="ECO:0000313" key="10">
    <source>
        <dbReference type="EMBL" id="WND20381.1"/>
    </source>
</evidence>
<dbReference type="PANTHER" id="PTHR34229">
    <property type="entry name" value="METAL TRANSPORT PROTEIN HI_1621-RELATED"/>
    <property type="match status" value="1"/>
</dbReference>
<dbReference type="EMBL" id="CP134213">
    <property type="protein sequence ID" value="WND20381.1"/>
    <property type="molecule type" value="Genomic_DNA"/>
</dbReference>
<feature type="domain" description="PDGLE" evidence="9">
    <location>
        <begin position="247"/>
        <end position="337"/>
    </location>
</feature>
<feature type="transmembrane region" description="Helical" evidence="8">
    <location>
        <begin position="40"/>
        <end position="60"/>
    </location>
</feature>
<feature type="compositionally biased region" description="Low complexity" evidence="7">
    <location>
        <begin position="343"/>
        <end position="372"/>
    </location>
</feature>
<dbReference type="Pfam" id="PF13190">
    <property type="entry name" value="PDGLE"/>
    <property type="match status" value="1"/>
</dbReference>
<feature type="transmembrane region" description="Helical" evidence="8">
    <location>
        <begin position="184"/>
        <end position="204"/>
    </location>
</feature>
<evidence type="ECO:0000256" key="5">
    <source>
        <dbReference type="ARBA" id="ARBA00022989"/>
    </source>
</evidence>
<dbReference type="InterPro" id="IPR002751">
    <property type="entry name" value="CbiM/NikMN"/>
</dbReference>
<gene>
    <name evidence="10" type="ORF">RI060_24940</name>
</gene>
<feature type="region of interest" description="Disordered" evidence="7">
    <location>
        <begin position="338"/>
        <end position="372"/>
    </location>
</feature>
<accession>A0ABY9UDT0</accession>
<keyword evidence="4 8" id="KW-0812">Transmembrane</keyword>
<feature type="transmembrane region" description="Helical" evidence="8">
    <location>
        <begin position="249"/>
        <end position="268"/>
    </location>
</feature>
<evidence type="ECO:0000256" key="1">
    <source>
        <dbReference type="ARBA" id="ARBA00004651"/>
    </source>
</evidence>
<protein>
    <submittedName>
        <fullName evidence="10">Energy-coupling factor ABC transporter permease</fullName>
    </submittedName>
</protein>
<evidence type="ECO:0000256" key="2">
    <source>
        <dbReference type="ARBA" id="ARBA00022448"/>
    </source>
</evidence>
<evidence type="ECO:0000256" key="8">
    <source>
        <dbReference type="SAM" id="Phobius"/>
    </source>
</evidence>